<gene>
    <name evidence="1" type="ORF">LWC34_06140</name>
</gene>
<evidence type="ECO:0000313" key="1">
    <source>
        <dbReference type="EMBL" id="MCE7002413.1"/>
    </source>
</evidence>
<dbReference type="Proteomes" id="UP001521150">
    <property type="component" value="Unassembled WGS sequence"/>
</dbReference>
<evidence type="ECO:0008006" key="3">
    <source>
        <dbReference type="Google" id="ProtNLM"/>
    </source>
</evidence>
<evidence type="ECO:0000313" key="2">
    <source>
        <dbReference type="Proteomes" id="UP001521150"/>
    </source>
</evidence>
<dbReference type="RefSeq" id="WP_233723523.1">
    <property type="nucleotide sequence ID" value="NZ_JAJVCN010000001.1"/>
</dbReference>
<organism evidence="1 2">
    <name type="scientific">Kibdelosporangium philippinense</name>
    <dbReference type="NCBI Taxonomy" id="211113"/>
    <lineage>
        <taxon>Bacteria</taxon>
        <taxon>Bacillati</taxon>
        <taxon>Actinomycetota</taxon>
        <taxon>Actinomycetes</taxon>
        <taxon>Pseudonocardiales</taxon>
        <taxon>Pseudonocardiaceae</taxon>
        <taxon>Kibdelosporangium</taxon>
    </lineage>
</organism>
<accession>A0ABS8Z5S7</accession>
<sequence length="239" mass="26631">MIEKPRYGLTWFKVHFGLLTLKAYTKGEHVLRFEATVHNTKQLGCGRMLDRFGEIVTRLVGMAERFCTMLDCVDIGFIPDATLDELPLPSQIAATRVGGVDLNKPRIRAALAAVLALSIAPGGFTVADAAAKVRTMTGHVDYTIRQAAYDLRKLRGKSLVHKPGRSHRYYVSPSATRIITALLTLREQVIAPIVAGVRVPRRGRPPTTWTRIDRDYETLRRDMHTLFHDLGILTDTVAA</sequence>
<dbReference type="EMBL" id="JAJVCN010000001">
    <property type="protein sequence ID" value="MCE7002413.1"/>
    <property type="molecule type" value="Genomic_DNA"/>
</dbReference>
<keyword evidence="2" id="KW-1185">Reference proteome</keyword>
<reference evidence="1 2" key="1">
    <citation type="submission" date="2021-12" db="EMBL/GenBank/DDBJ databases">
        <title>Genome sequence of Kibdelosporangium philippinense ATCC 49844.</title>
        <authorList>
            <person name="Fedorov E.A."/>
            <person name="Omeragic M."/>
            <person name="Shalygina K.F."/>
            <person name="Maclea K.S."/>
        </authorList>
    </citation>
    <scope>NUCLEOTIDE SEQUENCE [LARGE SCALE GENOMIC DNA]</scope>
    <source>
        <strain evidence="1 2">ATCC 49844</strain>
    </source>
</reference>
<name>A0ABS8Z5S7_9PSEU</name>
<proteinExistence type="predicted"/>
<comment type="caution">
    <text evidence="1">The sequence shown here is derived from an EMBL/GenBank/DDBJ whole genome shotgun (WGS) entry which is preliminary data.</text>
</comment>
<protein>
    <recommendedName>
        <fullName evidence="3">MarR family transcriptional regulator</fullName>
    </recommendedName>
</protein>